<accession>A0AAN6UPP7</accession>
<name>A0AAN6UPP7_9PEZI</name>
<reference evidence="2" key="2">
    <citation type="submission" date="2023-05" db="EMBL/GenBank/DDBJ databases">
        <authorList>
            <consortium name="Lawrence Berkeley National Laboratory"/>
            <person name="Steindorff A."/>
            <person name="Hensen N."/>
            <person name="Bonometti L."/>
            <person name="Westerberg I."/>
            <person name="Brannstrom I.O."/>
            <person name="Guillou S."/>
            <person name="Cros-Aarteil S."/>
            <person name="Calhoun S."/>
            <person name="Haridas S."/>
            <person name="Kuo A."/>
            <person name="Mondo S."/>
            <person name="Pangilinan J."/>
            <person name="Riley R."/>
            <person name="Labutti K."/>
            <person name="Andreopoulos B."/>
            <person name="Lipzen A."/>
            <person name="Chen C."/>
            <person name="Yanf M."/>
            <person name="Daum C."/>
            <person name="Ng V."/>
            <person name="Clum A."/>
            <person name="Ohm R."/>
            <person name="Martin F."/>
            <person name="Silar P."/>
            <person name="Natvig D."/>
            <person name="Lalanne C."/>
            <person name="Gautier V."/>
            <person name="Ament-Velasquez S.L."/>
            <person name="Kruys A."/>
            <person name="Hutchinson M.I."/>
            <person name="Powell A.J."/>
            <person name="Barry K."/>
            <person name="Miller A.N."/>
            <person name="Grigoriev I.V."/>
            <person name="Debuchy R."/>
            <person name="Gladieux P."/>
            <person name="Thoren M.H."/>
            <person name="Johannesson H."/>
        </authorList>
    </citation>
    <scope>NUCLEOTIDE SEQUENCE</scope>
    <source>
        <strain evidence="2">CBS 123565</strain>
    </source>
</reference>
<feature type="region of interest" description="Disordered" evidence="1">
    <location>
        <begin position="60"/>
        <end position="106"/>
    </location>
</feature>
<reference evidence="2" key="1">
    <citation type="journal article" date="2023" name="Mol. Phylogenet. Evol.">
        <title>Genome-scale phylogeny and comparative genomics of the fungal order Sordariales.</title>
        <authorList>
            <person name="Hensen N."/>
            <person name="Bonometti L."/>
            <person name="Westerberg I."/>
            <person name="Brannstrom I.O."/>
            <person name="Guillou S."/>
            <person name="Cros-Aarteil S."/>
            <person name="Calhoun S."/>
            <person name="Haridas S."/>
            <person name="Kuo A."/>
            <person name="Mondo S."/>
            <person name="Pangilinan J."/>
            <person name="Riley R."/>
            <person name="LaButti K."/>
            <person name="Andreopoulos B."/>
            <person name="Lipzen A."/>
            <person name="Chen C."/>
            <person name="Yan M."/>
            <person name="Daum C."/>
            <person name="Ng V."/>
            <person name="Clum A."/>
            <person name="Steindorff A."/>
            <person name="Ohm R.A."/>
            <person name="Martin F."/>
            <person name="Silar P."/>
            <person name="Natvig D.O."/>
            <person name="Lalanne C."/>
            <person name="Gautier V."/>
            <person name="Ament-Velasquez S.L."/>
            <person name="Kruys A."/>
            <person name="Hutchinson M.I."/>
            <person name="Powell A.J."/>
            <person name="Barry K."/>
            <person name="Miller A.N."/>
            <person name="Grigoriev I.V."/>
            <person name="Debuchy R."/>
            <person name="Gladieux P."/>
            <person name="Hiltunen Thoren M."/>
            <person name="Johannesson H."/>
        </authorList>
    </citation>
    <scope>NUCLEOTIDE SEQUENCE</scope>
    <source>
        <strain evidence="2">CBS 123565</strain>
    </source>
</reference>
<feature type="compositionally biased region" description="Basic and acidic residues" evidence="1">
    <location>
        <begin position="8"/>
        <end position="21"/>
    </location>
</feature>
<organism evidence="2 3">
    <name type="scientific">Trichocladium antarcticum</name>
    <dbReference type="NCBI Taxonomy" id="1450529"/>
    <lineage>
        <taxon>Eukaryota</taxon>
        <taxon>Fungi</taxon>
        <taxon>Dikarya</taxon>
        <taxon>Ascomycota</taxon>
        <taxon>Pezizomycotina</taxon>
        <taxon>Sordariomycetes</taxon>
        <taxon>Sordariomycetidae</taxon>
        <taxon>Sordariales</taxon>
        <taxon>Chaetomiaceae</taxon>
        <taxon>Trichocladium</taxon>
    </lineage>
</organism>
<protein>
    <submittedName>
        <fullName evidence="2">Uncharacterized protein</fullName>
    </submittedName>
</protein>
<evidence type="ECO:0000313" key="2">
    <source>
        <dbReference type="EMBL" id="KAK4136908.1"/>
    </source>
</evidence>
<dbReference type="Proteomes" id="UP001304895">
    <property type="component" value="Unassembled WGS sequence"/>
</dbReference>
<dbReference type="AlphaFoldDB" id="A0AAN6UPP7"/>
<sequence length="169" mass="19887">MASPGPDTSKRTRYLEEDPNRQTKRATWIEDLNFEYCWHDQYTWNVESLERKYNKARKSLVESEKSWTRQERPLLQPKRLPERHSAKQRKPNTGALGSADKPRPCAKYDRGHIRAVQDQRSALKDMKRRWDLIVAFVVGHRSYQVAKERMCTDTDTASCYNGSLTRSLK</sequence>
<proteinExistence type="predicted"/>
<evidence type="ECO:0000256" key="1">
    <source>
        <dbReference type="SAM" id="MobiDB-lite"/>
    </source>
</evidence>
<feature type="compositionally biased region" description="Basic and acidic residues" evidence="1">
    <location>
        <begin position="60"/>
        <end position="72"/>
    </location>
</feature>
<comment type="caution">
    <text evidence="2">The sequence shown here is derived from an EMBL/GenBank/DDBJ whole genome shotgun (WGS) entry which is preliminary data.</text>
</comment>
<feature type="region of interest" description="Disordered" evidence="1">
    <location>
        <begin position="1"/>
        <end position="22"/>
    </location>
</feature>
<dbReference type="EMBL" id="MU853403">
    <property type="protein sequence ID" value="KAK4136908.1"/>
    <property type="molecule type" value="Genomic_DNA"/>
</dbReference>
<keyword evidence="3" id="KW-1185">Reference proteome</keyword>
<gene>
    <name evidence="2" type="ORF">BT67DRAFT_432641</name>
</gene>
<evidence type="ECO:0000313" key="3">
    <source>
        <dbReference type="Proteomes" id="UP001304895"/>
    </source>
</evidence>